<organism evidence="2 3">
    <name type="scientific">Diaporthe eres</name>
    <name type="common">Phomopsis oblonga</name>
    <dbReference type="NCBI Taxonomy" id="83184"/>
    <lineage>
        <taxon>Eukaryota</taxon>
        <taxon>Fungi</taxon>
        <taxon>Dikarya</taxon>
        <taxon>Ascomycota</taxon>
        <taxon>Pezizomycotina</taxon>
        <taxon>Sordariomycetes</taxon>
        <taxon>Sordariomycetidae</taxon>
        <taxon>Diaporthales</taxon>
        <taxon>Diaporthaceae</taxon>
        <taxon>Diaporthe</taxon>
        <taxon>Diaporthe eres species complex</taxon>
    </lineage>
</organism>
<dbReference type="EMBL" id="JAKNSF020000040">
    <property type="protein sequence ID" value="KAK7726987.1"/>
    <property type="molecule type" value="Genomic_DNA"/>
</dbReference>
<feature type="region of interest" description="Disordered" evidence="1">
    <location>
        <begin position="109"/>
        <end position="128"/>
    </location>
</feature>
<keyword evidence="3" id="KW-1185">Reference proteome</keyword>
<protein>
    <submittedName>
        <fullName evidence="2">Uncharacterized protein</fullName>
    </submittedName>
</protein>
<sequence length="537" mass="53635">MIPAPSQTGLISGTGLPTISANGLPMEELDHHITVVVDALGPDGKDKKHLALGLSIGLGAGIPSVGLVRWLGGFFHTLSRVAKSGNVYKTVMRALKTFNMDMIPHFNFGPPGRPGAPGRPGGGTPESEVAESVDEWYDELCRMGNTGEQAAEIINNFKADMAKAEAAMANEAVEIESEVNAAAGKVFTNPSVLNSWGVQAAAQVASTPGASVEEIADSLLKAGVPADAVTSTADAVSHSVSTAGKGWIGRPAYNAALGVISSAVTSAGMAGAEAAKAAVKGATGPGLAASLGAAGVPASAADATAAAVQEAIQAAVASGSDPVISAINVISDAASPSGLAAGAAWDGASGSSLAPALSAAGVPPESLGDTAAAVGAAVSANSDSRSAAVNAASEIIANAASPAYERMSNPAPPVSPAQAALDVVGATFNFWHIIPWLAWDTLNKMDVNETDSSDMDGLANLLALGPPPEEWSSRFTSFPYRRGGNRVTGVPSLPTDAVRPTPSSTHQGTQSSTPILKPAPPGTGGYLYDGTKPAPSA</sequence>
<comment type="caution">
    <text evidence="2">The sequence shown here is derived from an EMBL/GenBank/DDBJ whole genome shotgun (WGS) entry which is preliminary data.</text>
</comment>
<evidence type="ECO:0000313" key="2">
    <source>
        <dbReference type="EMBL" id="KAK7726987.1"/>
    </source>
</evidence>
<reference evidence="2 3" key="1">
    <citation type="submission" date="2024-02" db="EMBL/GenBank/DDBJ databases">
        <title>De novo assembly and annotation of 12 fungi associated with fruit tree decline syndrome in Ontario, Canada.</title>
        <authorList>
            <person name="Sulman M."/>
            <person name="Ellouze W."/>
            <person name="Ilyukhin E."/>
        </authorList>
    </citation>
    <scope>NUCLEOTIDE SEQUENCE [LARGE SCALE GENOMIC DNA]</scope>
    <source>
        <strain evidence="2 3">M169</strain>
    </source>
</reference>
<dbReference type="Proteomes" id="UP001430848">
    <property type="component" value="Unassembled WGS sequence"/>
</dbReference>
<evidence type="ECO:0000313" key="3">
    <source>
        <dbReference type="Proteomes" id="UP001430848"/>
    </source>
</evidence>
<feature type="compositionally biased region" description="Polar residues" evidence="1">
    <location>
        <begin position="501"/>
        <end position="514"/>
    </location>
</feature>
<feature type="region of interest" description="Disordered" evidence="1">
    <location>
        <begin position="486"/>
        <end position="537"/>
    </location>
</feature>
<name>A0ABR1P5U7_DIAER</name>
<evidence type="ECO:0000256" key="1">
    <source>
        <dbReference type="SAM" id="MobiDB-lite"/>
    </source>
</evidence>
<proteinExistence type="predicted"/>
<accession>A0ABR1P5U7</accession>
<gene>
    <name evidence="2" type="ORF">SLS63_007409</name>
</gene>